<dbReference type="GO" id="GO:0016810">
    <property type="term" value="F:hydrolase activity, acting on carbon-nitrogen (but not peptide) bonds"/>
    <property type="evidence" value="ECO:0007669"/>
    <property type="project" value="InterPro"/>
</dbReference>
<keyword evidence="3" id="KW-1185">Reference proteome</keyword>
<dbReference type="Proteomes" id="UP000193240">
    <property type="component" value="Unassembled WGS sequence"/>
</dbReference>
<dbReference type="Pfam" id="PF01522">
    <property type="entry name" value="Polysacc_deac_1"/>
    <property type="match status" value="1"/>
</dbReference>
<dbReference type="EMBL" id="KZ107849">
    <property type="protein sequence ID" value="OSS47109.1"/>
    <property type="molecule type" value="Genomic_DNA"/>
</dbReference>
<dbReference type="PANTHER" id="PTHR43123:SF3">
    <property type="entry name" value="NODB HOMOLOGY DOMAIN-CONTAINING PROTEIN"/>
    <property type="match status" value="1"/>
</dbReference>
<dbReference type="Gene3D" id="3.20.20.370">
    <property type="entry name" value="Glycoside hydrolase/deacetylase"/>
    <property type="match status" value="1"/>
</dbReference>
<dbReference type="PROSITE" id="PS51677">
    <property type="entry name" value="NODB"/>
    <property type="match status" value="1"/>
</dbReference>
<dbReference type="GO" id="GO:0005975">
    <property type="term" value="P:carbohydrate metabolic process"/>
    <property type="evidence" value="ECO:0007669"/>
    <property type="project" value="InterPro"/>
</dbReference>
<evidence type="ECO:0000259" key="1">
    <source>
        <dbReference type="PROSITE" id="PS51677"/>
    </source>
</evidence>
<dbReference type="STRING" id="105696.A0A1Y2LU48"/>
<dbReference type="InterPro" id="IPR002509">
    <property type="entry name" value="NODB_dom"/>
</dbReference>
<feature type="domain" description="NodB homology" evidence="1">
    <location>
        <begin position="100"/>
        <end position="330"/>
    </location>
</feature>
<protein>
    <recommendedName>
        <fullName evidence="1">NodB homology domain-containing protein</fullName>
    </recommendedName>
</protein>
<dbReference type="AlphaFoldDB" id="A0A1Y2LU48"/>
<dbReference type="InterPro" id="IPR011330">
    <property type="entry name" value="Glyco_hydro/deAcase_b/a-brl"/>
</dbReference>
<dbReference type="SUPFAM" id="SSF88713">
    <property type="entry name" value="Glycoside hydrolase/deacetylase"/>
    <property type="match status" value="1"/>
</dbReference>
<organism evidence="2 3">
    <name type="scientific">Epicoccum nigrum</name>
    <name type="common">Soil fungus</name>
    <name type="synonym">Epicoccum purpurascens</name>
    <dbReference type="NCBI Taxonomy" id="105696"/>
    <lineage>
        <taxon>Eukaryota</taxon>
        <taxon>Fungi</taxon>
        <taxon>Dikarya</taxon>
        <taxon>Ascomycota</taxon>
        <taxon>Pezizomycotina</taxon>
        <taxon>Dothideomycetes</taxon>
        <taxon>Pleosporomycetidae</taxon>
        <taxon>Pleosporales</taxon>
        <taxon>Pleosporineae</taxon>
        <taxon>Didymellaceae</taxon>
        <taxon>Epicoccum</taxon>
    </lineage>
</organism>
<dbReference type="InParanoid" id="A0A1Y2LU48"/>
<name>A0A1Y2LU48_EPING</name>
<evidence type="ECO:0000313" key="2">
    <source>
        <dbReference type="EMBL" id="OSS47109.1"/>
    </source>
</evidence>
<sequence>MFAFSDQSIVPYQQPLPYHLVDTVFIMVHVEESLQLPRDFEGFGEYGHDPQWPNGARIAVSFVLNYEEGGERNPLDGDGISEPYLWEKGPSGGGREQRHLNGEQDYEYGSRCGAWRILRLMKDFGWNMTLWAIAVAMERNPTFAKACVRDGHEIGAHGYRWLDIWDYSLEDDKVYIKKTCKALEAATGEFPVGAYFGRGTPNTASLLPIMWKEMGHKMMYTSEVYNEDSPYWIDLPWERELPDEEKEGLLMLPYNYDCNDGKFHMLPGFVSSNGATYEQYLKDAFDCLYREGGKMMTIPLHSRIAGKPGRSESLRRFMKYISEKEGVWVASRRDIANHYRTTFPYKPGSKTGGS</sequence>
<gene>
    <name evidence="2" type="ORF">B5807_09835</name>
</gene>
<proteinExistence type="predicted"/>
<evidence type="ECO:0000313" key="3">
    <source>
        <dbReference type="Proteomes" id="UP000193240"/>
    </source>
</evidence>
<dbReference type="OMA" id="GQRHWNM"/>
<dbReference type="PANTHER" id="PTHR43123">
    <property type="entry name" value="POLYSACCHARIDE DEACETYLASE-RELATED"/>
    <property type="match status" value="1"/>
</dbReference>
<accession>A0A1Y2LU48</accession>
<reference evidence="2 3" key="1">
    <citation type="journal article" date="2017" name="Genome Announc.">
        <title>Genome sequence of the saprophytic ascomycete Epicoccum nigrum ICMP 19927 strain isolated from New Zealand.</title>
        <authorList>
            <person name="Fokin M."/>
            <person name="Fleetwood D."/>
            <person name="Weir B.S."/>
            <person name="Villas-Boas S.G."/>
        </authorList>
    </citation>
    <scope>NUCLEOTIDE SEQUENCE [LARGE SCALE GENOMIC DNA]</scope>
    <source>
        <strain evidence="2 3">ICMP 19927</strain>
    </source>
</reference>